<feature type="domain" description="HTH cro/C1-type" evidence="2">
    <location>
        <begin position="11"/>
        <end position="71"/>
    </location>
</feature>
<dbReference type="RefSeq" id="WP_202855923.1">
    <property type="nucleotide sequence ID" value="NZ_JAEUGD010000025.1"/>
</dbReference>
<feature type="coiled-coil region" evidence="1">
    <location>
        <begin position="106"/>
        <end position="140"/>
    </location>
</feature>
<evidence type="ECO:0000259" key="2">
    <source>
        <dbReference type="PROSITE" id="PS50943"/>
    </source>
</evidence>
<keyword evidence="1" id="KW-0175">Coiled coil</keyword>
<evidence type="ECO:0000313" key="4">
    <source>
        <dbReference type="Proteomes" id="UP000614216"/>
    </source>
</evidence>
<comment type="caution">
    <text evidence="3">The sequence shown here is derived from an EMBL/GenBank/DDBJ whole genome shotgun (WGS) entry which is preliminary data.</text>
</comment>
<organism evidence="3 4">
    <name type="scientific">Fulvivirga marina</name>
    <dbReference type="NCBI Taxonomy" id="2494733"/>
    <lineage>
        <taxon>Bacteria</taxon>
        <taxon>Pseudomonadati</taxon>
        <taxon>Bacteroidota</taxon>
        <taxon>Cytophagia</taxon>
        <taxon>Cytophagales</taxon>
        <taxon>Fulvivirgaceae</taxon>
        <taxon>Fulvivirga</taxon>
    </lineage>
</organism>
<evidence type="ECO:0000313" key="3">
    <source>
        <dbReference type="EMBL" id="MBL6446376.1"/>
    </source>
</evidence>
<dbReference type="CDD" id="cd00093">
    <property type="entry name" value="HTH_XRE"/>
    <property type="match status" value="1"/>
</dbReference>
<dbReference type="Pfam" id="PF01381">
    <property type="entry name" value="HTH_3"/>
    <property type="match status" value="1"/>
</dbReference>
<evidence type="ECO:0000256" key="1">
    <source>
        <dbReference type="SAM" id="Coils"/>
    </source>
</evidence>
<dbReference type="AlphaFoldDB" id="A0A937FXR5"/>
<gene>
    <name evidence="3" type="ORF">JMN32_08660</name>
</gene>
<keyword evidence="4" id="KW-1185">Reference proteome</keyword>
<dbReference type="SUPFAM" id="SSF47413">
    <property type="entry name" value="lambda repressor-like DNA-binding domains"/>
    <property type="match status" value="1"/>
</dbReference>
<dbReference type="EMBL" id="JAEUGD010000025">
    <property type="protein sequence ID" value="MBL6446376.1"/>
    <property type="molecule type" value="Genomic_DNA"/>
</dbReference>
<name>A0A937FXR5_9BACT</name>
<protein>
    <submittedName>
        <fullName evidence="3">Helix-turn-helix transcriptional regulator</fullName>
    </submittedName>
</protein>
<reference evidence="3" key="1">
    <citation type="submission" date="2021-01" db="EMBL/GenBank/DDBJ databases">
        <title>Fulvivirga kasyanovii gen. nov., sp nov., a novel member of the phylum Bacteroidetes isolated from seawater in a mussel farm.</title>
        <authorList>
            <person name="Zhao L.-H."/>
            <person name="Wang Z.-J."/>
        </authorList>
    </citation>
    <scope>NUCLEOTIDE SEQUENCE</scope>
    <source>
        <strain evidence="3">29W222</strain>
    </source>
</reference>
<accession>A0A937FXR5</accession>
<dbReference type="SMART" id="SM00530">
    <property type="entry name" value="HTH_XRE"/>
    <property type="match status" value="1"/>
</dbReference>
<dbReference type="InterPro" id="IPR010982">
    <property type="entry name" value="Lambda_DNA-bd_dom_sf"/>
</dbReference>
<dbReference type="GO" id="GO:0003677">
    <property type="term" value="F:DNA binding"/>
    <property type="evidence" value="ECO:0007669"/>
    <property type="project" value="InterPro"/>
</dbReference>
<sequence length="163" mass="18689">MIKKTTLSEKVLHFRLLNNLSQADLGKKIEELTGETCDRHAISRYENGKRKIPVNYVPVLAHIFGVSINELFYSSKELKQQGSTDSLEVQIAEFKELAADNPSAISKKALEVIERAQIEIQDLKRQAKLYQKDAKKYKEELENIKPFIKKIGKYVEQMGAYTD</sequence>
<dbReference type="PROSITE" id="PS50943">
    <property type="entry name" value="HTH_CROC1"/>
    <property type="match status" value="1"/>
</dbReference>
<proteinExistence type="predicted"/>
<dbReference type="Gene3D" id="1.10.260.40">
    <property type="entry name" value="lambda repressor-like DNA-binding domains"/>
    <property type="match status" value="1"/>
</dbReference>
<dbReference type="InterPro" id="IPR001387">
    <property type="entry name" value="Cro/C1-type_HTH"/>
</dbReference>
<dbReference type="Proteomes" id="UP000614216">
    <property type="component" value="Unassembled WGS sequence"/>
</dbReference>